<organism evidence="7 8">
    <name type="scientific">Natronospira elongata</name>
    <dbReference type="NCBI Taxonomy" id="3110268"/>
    <lineage>
        <taxon>Bacteria</taxon>
        <taxon>Pseudomonadati</taxon>
        <taxon>Pseudomonadota</taxon>
        <taxon>Gammaproteobacteria</taxon>
        <taxon>Natronospirales</taxon>
        <taxon>Natronospiraceae</taxon>
        <taxon>Natronospira</taxon>
    </lineage>
</organism>
<evidence type="ECO:0000313" key="7">
    <source>
        <dbReference type="EMBL" id="MEA5445607.1"/>
    </source>
</evidence>
<dbReference type="InterPro" id="IPR001902">
    <property type="entry name" value="SLC26A/SulP_fam"/>
</dbReference>
<dbReference type="NCBIfam" id="TIGR00815">
    <property type="entry name" value="sulP"/>
    <property type="match status" value="1"/>
</dbReference>
<protein>
    <submittedName>
        <fullName evidence="7">Sulfate permease</fullName>
    </submittedName>
</protein>
<dbReference type="InterPro" id="IPR002645">
    <property type="entry name" value="STAS_dom"/>
</dbReference>
<keyword evidence="2 5" id="KW-0812">Transmembrane</keyword>
<dbReference type="Proteomes" id="UP001302316">
    <property type="component" value="Unassembled WGS sequence"/>
</dbReference>
<keyword evidence="3 5" id="KW-1133">Transmembrane helix</keyword>
<feature type="transmembrane region" description="Helical" evidence="5">
    <location>
        <begin position="171"/>
        <end position="192"/>
    </location>
</feature>
<evidence type="ECO:0000256" key="2">
    <source>
        <dbReference type="ARBA" id="ARBA00022692"/>
    </source>
</evidence>
<keyword evidence="4 5" id="KW-0472">Membrane</keyword>
<feature type="transmembrane region" description="Helical" evidence="5">
    <location>
        <begin position="204"/>
        <end position="228"/>
    </location>
</feature>
<gene>
    <name evidence="7" type="primary">sulP</name>
    <name evidence="7" type="ORF">VCB98_07235</name>
</gene>
<dbReference type="InterPro" id="IPR036513">
    <property type="entry name" value="STAS_dom_sf"/>
</dbReference>
<feature type="transmembrane region" description="Helical" evidence="5">
    <location>
        <begin position="392"/>
        <end position="423"/>
    </location>
</feature>
<comment type="caution">
    <text evidence="7">The sequence shown here is derived from an EMBL/GenBank/DDBJ whole genome shotgun (WGS) entry which is preliminary data.</text>
</comment>
<feature type="transmembrane region" description="Helical" evidence="5">
    <location>
        <begin position="335"/>
        <end position="355"/>
    </location>
</feature>
<dbReference type="CDD" id="cd07042">
    <property type="entry name" value="STAS_SulP_like_sulfate_transporter"/>
    <property type="match status" value="1"/>
</dbReference>
<dbReference type="Gene3D" id="3.30.750.24">
    <property type="entry name" value="STAS domain"/>
    <property type="match status" value="1"/>
</dbReference>
<dbReference type="PANTHER" id="PTHR11814">
    <property type="entry name" value="SULFATE TRANSPORTER"/>
    <property type="match status" value="1"/>
</dbReference>
<dbReference type="GO" id="GO:0055085">
    <property type="term" value="P:transmembrane transport"/>
    <property type="evidence" value="ECO:0007669"/>
    <property type="project" value="InterPro"/>
</dbReference>
<dbReference type="InterPro" id="IPR011547">
    <property type="entry name" value="SLC26A/SulP_dom"/>
</dbReference>
<evidence type="ECO:0000256" key="5">
    <source>
        <dbReference type="SAM" id="Phobius"/>
    </source>
</evidence>
<feature type="transmembrane region" description="Helical" evidence="5">
    <location>
        <begin position="46"/>
        <end position="63"/>
    </location>
</feature>
<dbReference type="AlphaFoldDB" id="A0AAP6JFE2"/>
<dbReference type="Pfam" id="PF00916">
    <property type="entry name" value="Sulfate_transp"/>
    <property type="match status" value="1"/>
</dbReference>
<sequence length="573" mass="60379">MQSGKKGIWPFPDANSLGQDAIAGLVIAAMLIPQGMAYALLAGLPAQVGLYASLLPTAAYALFGSSRYLAVGPVAVVSLMVATATALLSQRHGLDPVPVAASLALASGAILMLMGLLRLGFITHFLSRPVLLGFMGGVAVLIGLSQLPHALGIPVEVREPFALVGELAGNWQSFSLPTLLLAIGTVLLIRLFSGPLARLLQPRLPTAGLIVSRLGALAAVVLGITLALHTGLGERTALVGEIPRGLPSFALPPIELAWLMELLGMAFLISLIGLMESVSVGRALAARDGEDIQPNRELLGLGASNLVAGLSAAYPVTGGLARTLVARDAGAKSPLAGVFAAGGVLLALLFATPVLAMLPRAILAGIILLAVLPLLDFASIRDTWRHNRPDATVALISFASVLILGVELGLLTGLAVSLALLLWRISQPHVAEVGRVPGTEHFRNIRRHQVETRPGLSMIRVDESLQFPNSRFLRDTLLEHLDTHPETRDLVLVCSAINEIDSTALETLEELVRSLAARGIRLHLSEVKGPVLDRLRRAGFPALLAPGRIFFTNQAAFEEIGADKPQQDQSVAQ</sequence>
<dbReference type="EMBL" id="JAYGII010000012">
    <property type="protein sequence ID" value="MEA5445607.1"/>
    <property type="molecule type" value="Genomic_DNA"/>
</dbReference>
<evidence type="ECO:0000256" key="1">
    <source>
        <dbReference type="ARBA" id="ARBA00004141"/>
    </source>
</evidence>
<evidence type="ECO:0000313" key="8">
    <source>
        <dbReference type="Proteomes" id="UP001302316"/>
    </source>
</evidence>
<dbReference type="PROSITE" id="PS50801">
    <property type="entry name" value="STAS"/>
    <property type="match status" value="1"/>
</dbReference>
<dbReference type="Pfam" id="PF01740">
    <property type="entry name" value="STAS"/>
    <property type="match status" value="1"/>
</dbReference>
<feature type="transmembrane region" description="Helical" evidence="5">
    <location>
        <begin position="256"/>
        <end position="274"/>
    </location>
</feature>
<proteinExistence type="predicted"/>
<reference evidence="7 8" key="1">
    <citation type="submission" date="2023-12" db="EMBL/GenBank/DDBJ databases">
        <title>Whole-genome sequencing of halo(alkali)philic microorganisms from hypersaline lakes.</title>
        <authorList>
            <person name="Sorokin D.Y."/>
            <person name="Merkel A.Y."/>
            <person name="Messina E."/>
            <person name="Yakimov M."/>
        </authorList>
    </citation>
    <scope>NUCLEOTIDE SEQUENCE [LARGE SCALE GENOMIC DNA]</scope>
    <source>
        <strain evidence="7 8">AB-CW1</strain>
    </source>
</reference>
<feature type="transmembrane region" description="Helical" evidence="5">
    <location>
        <begin position="131"/>
        <end position="151"/>
    </location>
</feature>
<keyword evidence="8" id="KW-1185">Reference proteome</keyword>
<dbReference type="SUPFAM" id="SSF52091">
    <property type="entry name" value="SpoIIaa-like"/>
    <property type="match status" value="1"/>
</dbReference>
<evidence type="ECO:0000256" key="4">
    <source>
        <dbReference type="ARBA" id="ARBA00023136"/>
    </source>
</evidence>
<accession>A0AAP6JFE2</accession>
<comment type="subcellular location">
    <subcellularLocation>
        <location evidence="1">Membrane</location>
        <topology evidence="1">Multi-pass membrane protein</topology>
    </subcellularLocation>
</comment>
<feature type="transmembrane region" description="Helical" evidence="5">
    <location>
        <begin position="100"/>
        <end position="119"/>
    </location>
</feature>
<evidence type="ECO:0000256" key="3">
    <source>
        <dbReference type="ARBA" id="ARBA00022989"/>
    </source>
</evidence>
<feature type="domain" description="STAS" evidence="6">
    <location>
        <begin position="446"/>
        <end position="560"/>
    </location>
</feature>
<feature type="transmembrane region" description="Helical" evidence="5">
    <location>
        <begin position="361"/>
        <end position="380"/>
    </location>
</feature>
<feature type="transmembrane region" description="Helical" evidence="5">
    <location>
        <begin position="68"/>
        <end position="88"/>
    </location>
</feature>
<dbReference type="GO" id="GO:0016020">
    <property type="term" value="C:membrane"/>
    <property type="evidence" value="ECO:0007669"/>
    <property type="project" value="UniProtKB-SubCell"/>
</dbReference>
<dbReference type="RefSeq" id="WP_346051236.1">
    <property type="nucleotide sequence ID" value="NZ_JAYGII010000012.1"/>
</dbReference>
<feature type="transmembrane region" description="Helical" evidence="5">
    <location>
        <begin position="21"/>
        <end position="40"/>
    </location>
</feature>
<evidence type="ECO:0000259" key="6">
    <source>
        <dbReference type="PROSITE" id="PS50801"/>
    </source>
</evidence>
<name>A0AAP6JFE2_9GAMM</name>